<evidence type="ECO:0000256" key="6">
    <source>
        <dbReference type="ARBA" id="ARBA00022989"/>
    </source>
</evidence>
<feature type="transmembrane region" description="Helical" evidence="8">
    <location>
        <begin position="315"/>
        <end position="335"/>
    </location>
</feature>
<dbReference type="GO" id="GO:0000287">
    <property type="term" value="F:magnesium ion binding"/>
    <property type="evidence" value="ECO:0007669"/>
    <property type="project" value="TreeGrafter"/>
</dbReference>
<proteinExistence type="inferred from homology"/>
<reference evidence="9 10" key="1">
    <citation type="submission" date="2019-04" db="EMBL/GenBank/DDBJ databases">
        <title>Bacillus sediminilitoris sp. nov., isolated from a tidal flat sediment on the East China Sea.</title>
        <authorList>
            <person name="Wei Y."/>
            <person name="Mao H."/>
            <person name="Fang J."/>
        </authorList>
    </citation>
    <scope>NUCLEOTIDE SEQUENCE [LARGE SCALE GENOMIC DNA]</scope>
    <source>
        <strain evidence="9 10">DSL-17</strain>
    </source>
</reference>
<dbReference type="GO" id="GO:0015087">
    <property type="term" value="F:cobalt ion transmembrane transporter activity"/>
    <property type="evidence" value="ECO:0007669"/>
    <property type="project" value="UniProtKB-UniRule"/>
</dbReference>
<dbReference type="GO" id="GO:0015095">
    <property type="term" value="F:magnesium ion transmembrane transporter activity"/>
    <property type="evidence" value="ECO:0007669"/>
    <property type="project" value="UniProtKB-UniRule"/>
</dbReference>
<dbReference type="OrthoDB" id="9803416at2"/>
<keyword evidence="3 8" id="KW-0813">Transport</keyword>
<comment type="subcellular location">
    <subcellularLocation>
        <location evidence="1">Cell membrane</location>
        <topology evidence="1">Multi-pass membrane protein</topology>
    </subcellularLocation>
    <subcellularLocation>
        <location evidence="8">Membrane</location>
        <topology evidence="8">Multi-pass membrane protein</topology>
    </subcellularLocation>
</comment>
<dbReference type="InterPro" id="IPR002523">
    <property type="entry name" value="MgTranspt_CorA/ZnTranspt_ZntB"/>
</dbReference>
<comment type="similarity">
    <text evidence="2 8">Belongs to the CorA metal ion transporter (MIT) (TC 1.A.35) family.</text>
</comment>
<evidence type="ECO:0000256" key="1">
    <source>
        <dbReference type="ARBA" id="ARBA00004651"/>
    </source>
</evidence>
<evidence type="ECO:0000256" key="4">
    <source>
        <dbReference type="ARBA" id="ARBA00022475"/>
    </source>
</evidence>
<organism evidence="9 10">
    <name type="scientific">Metabacillus sediminilitoris</name>
    <dbReference type="NCBI Taxonomy" id="2567941"/>
    <lineage>
        <taxon>Bacteria</taxon>
        <taxon>Bacillati</taxon>
        <taxon>Bacillota</taxon>
        <taxon>Bacilli</taxon>
        <taxon>Bacillales</taxon>
        <taxon>Bacillaceae</taxon>
        <taxon>Metabacillus</taxon>
    </lineage>
</organism>
<protein>
    <recommendedName>
        <fullName evidence="8">Magnesium transport protein CorA</fullName>
    </recommendedName>
</protein>
<dbReference type="AlphaFoldDB" id="A0A4S4C9D0"/>
<evidence type="ECO:0000256" key="2">
    <source>
        <dbReference type="ARBA" id="ARBA00009765"/>
    </source>
</evidence>
<keyword evidence="6 8" id="KW-1133">Transmembrane helix</keyword>
<dbReference type="InterPro" id="IPR004488">
    <property type="entry name" value="Mg/Co-transport_prot_CorA"/>
</dbReference>
<dbReference type="InterPro" id="IPR045863">
    <property type="entry name" value="CorA_TM1_TM2"/>
</dbReference>
<dbReference type="NCBIfam" id="TIGR00383">
    <property type="entry name" value="corA"/>
    <property type="match status" value="1"/>
</dbReference>
<dbReference type="GO" id="GO:0005886">
    <property type="term" value="C:plasma membrane"/>
    <property type="evidence" value="ECO:0007669"/>
    <property type="project" value="UniProtKB-SubCell"/>
</dbReference>
<dbReference type="Gene3D" id="1.20.58.340">
    <property type="entry name" value="Magnesium transport protein CorA, transmembrane region"/>
    <property type="match status" value="2"/>
</dbReference>
<evidence type="ECO:0000256" key="5">
    <source>
        <dbReference type="ARBA" id="ARBA00022692"/>
    </source>
</evidence>
<dbReference type="PANTHER" id="PTHR46494:SF1">
    <property type="entry name" value="CORA FAMILY METAL ION TRANSPORTER (EUROFUNG)"/>
    <property type="match status" value="1"/>
</dbReference>
<dbReference type="CDD" id="cd12831">
    <property type="entry name" value="TmCorA-like_u2"/>
    <property type="match status" value="1"/>
</dbReference>
<keyword evidence="5 8" id="KW-0812">Transmembrane</keyword>
<evidence type="ECO:0000313" key="10">
    <source>
        <dbReference type="Proteomes" id="UP000310334"/>
    </source>
</evidence>
<name>A0A4S4C9D0_9BACI</name>
<evidence type="ECO:0000256" key="3">
    <source>
        <dbReference type="ARBA" id="ARBA00022448"/>
    </source>
</evidence>
<dbReference type="FunFam" id="1.20.58.340:FF:000012">
    <property type="entry name" value="Magnesium transport protein CorA"/>
    <property type="match status" value="1"/>
</dbReference>
<dbReference type="PANTHER" id="PTHR46494">
    <property type="entry name" value="CORA FAMILY METAL ION TRANSPORTER (EUROFUNG)"/>
    <property type="match status" value="1"/>
</dbReference>
<comment type="caution">
    <text evidence="9">The sequence shown here is derived from an EMBL/GenBank/DDBJ whole genome shotgun (WGS) entry which is preliminary data.</text>
</comment>
<accession>A0A4S4C9D0</accession>
<evidence type="ECO:0000256" key="7">
    <source>
        <dbReference type="ARBA" id="ARBA00023136"/>
    </source>
</evidence>
<evidence type="ECO:0000313" key="9">
    <source>
        <dbReference type="EMBL" id="THF82416.1"/>
    </source>
</evidence>
<keyword evidence="4 8" id="KW-1003">Cell membrane</keyword>
<dbReference type="Pfam" id="PF01544">
    <property type="entry name" value="CorA"/>
    <property type="match status" value="1"/>
</dbReference>
<gene>
    <name evidence="8 9" type="primary">corA</name>
    <name evidence="9" type="ORF">E6W99_03015</name>
</gene>
<dbReference type="Gene3D" id="3.30.460.20">
    <property type="entry name" value="CorA soluble domain-like"/>
    <property type="match status" value="1"/>
</dbReference>
<dbReference type="EMBL" id="SSNT01000002">
    <property type="protein sequence ID" value="THF82416.1"/>
    <property type="molecule type" value="Genomic_DNA"/>
</dbReference>
<dbReference type="GO" id="GO:0050897">
    <property type="term" value="F:cobalt ion binding"/>
    <property type="evidence" value="ECO:0007669"/>
    <property type="project" value="TreeGrafter"/>
</dbReference>
<dbReference type="SUPFAM" id="SSF143865">
    <property type="entry name" value="CorA soluble domain-like"/>
    <property type="match status" value="1"/>
</dbReference>
<sequence>MGRKRETILKLLHVLFANKYDFRSKIVINCIAVKKNLELQIDCPLDELMGEDIKWYWIDFNQPTEEEILELDRTLHFHPLAIEDCIHKLQRPKLDYYDEYSFFVTHSLEEMNYEKEEINFFLGENYIVSFHHQKSKEVYDVWQRLKASKKVNKWDQNLVLYHIIDKLVDNYFPLVYRLEEILDKLENNTNKMSMEQLLDELFDTRHHLLKLRHTVTPMRDLVYRMLNSHRLRGIKQRQEYFADIYDHLLKLTEMIDANREITNDIRDSYLSLNSHQTNRIMKVLTVITTIFMPLTFIAGVYGMNFEHMPELTWKYGYFVILFIMLNIGIWMFIWFRNKGWFD</sequence>
<comment type="function">
    <text evidence="8">Mediates influx of magnesium ions.</text>
</comment>
<dbReference type="InterPro" id="IPR045861">
    <property type="entry name" value="CorA_cytoplasmic_dom"/>
</dbReference>
<keyword evidence="7 8" id="KW-0472">Membrane</keyword>
<keyword evidence="8" id="KW-0406">Ion transport</keyword>
<evidence type="ECO:0000256" key="8">
    <source>
        <dbReference type="RuleBase" id="RU362010"/>
    </source>
</evidence>
<feature type="transmembrane region" description="Helical" evidence="8">
    <location>
        <begin position="283"/>
        <end position="303"/>
    </location>
</feature>
<dbReference type="Proteomes" id="UP000310334">
    <property type="component" value="Unassembled WGS sequence"/>
</dbReference>
<dbReference type="SUPFAM" id="SSF144083">
    <property type="entry name" value="Magnesium transport protein CorA, transmembrane region"/>
    <property type="match status" value="1"/>
</dbReference>
<keyword evidence="8" id="KW-0460">Magnesium</keyword>
<keyword evidence="10" id="KW-1185">Reference proteome</keyword>